<evidence type="ECO:0008006" key="3">
    <source>
        <dbReference type="Google" id="ProtNLM"/>
    </source>
</evidence>
<proteinExistence type="predicted"/>
<accession>M0QNA3</accession>
<evidence type="ECO:0000313" key="1">
    <source>
        <dbReference type="EMBL" id="GAC70058.1"/>
    </source>
</evidence>
<gene>
    <name evidence="1" type="ORF">GS4_32_00020</name>
</gene>
<sequence length="145" mass="14738">MDGFSRLSGSRRLSGLVSVLVVMAALLAGCGGGDREAPPGAALPGDYPLASVPLLTGTVLTANGSRADGWSVTVQGNREVGDPLDAAVRTLTDAGFTESQRTSDAGQTVVILSGGPKNQTYWVQVGTTPRAAGGPMSVFYQVNTA</sequence>
<dbReference type="STRING" id="1223545.GS4_32_00020"/>
<name>M0QNA3_9ACTN</name>
<dbReference type="eggNOG" id="ENOG50340GF">
    <property type="taxonomic scope" value="Bacteria"/>
</dbReference>
<organism evidence="1 2">
    <name type="scientific">Gordonia soli NBRC 108243</name>
    <dbReference type="NCBI Taxonomy" id="1223545"/>
    <lineage>
        <taxon>Bacteria</taxon>
        <taxon>Bacillati</taxon>
        <taxon>Actinomycetota</taxon>
        <taxon>Actinomycetes</taxon>
        <taxon>Mycobacteriales</taxon>
        <taxon>Gordoniaceae</taxon>
        <taxon>Gordonia</taxon>
    </lineage>
</organism>
<keyword evidence="2" id="KW-1185">Reference proteome</keyword>
<dbReference type="EMBL" id="BANX01000032">
    <property type="protein sequence ID" value="GAC70058.1"/>
    <property type="molecule type" value="Genomic_DNA"/>
</dbReference>
<comment type="caution">
    <text evidence="1">The sequence shown here is derived from an EMBL/GenBank/DDBJ whole genome shotgun (WGS) entry which is preliminary data.</text>
</comment>
<dbReference type="RefSeq" id="WP_007623739.1">
    <property type="nucleotide sequence ID" value="NZ_BANX01000032.1"/>
</dbReference>
<dbReference type="AlphaFoldDB" id="M0QNA3"/>
<reference evidence="1 2" key="1">
    <citation type="submission" date="2013-01" db="EMBL/GenBank/DDBJ databases">
        <title>Whole genome shotgun sequence of Gordonia soli NBRC 108243.</title>
        <authorList>
            <person name="Isaki-Nakamura S."/>
            <person name="Hosoyama A."/>
            <person name="Tsuchikane K."/>
            <person name="Ando Y."/>
            <person name="Baba S."/>
            <person name="Ohji S."/>
            <person name="Hamada M."/>
            <person name="Tamura T."/>
            <person name="Yamazoe A."/>
            <person name="Yamazaki S."/>
            <person name="Fujita N."/>
        </authorList>
    </citation>
    <scope>NUCLEOTIDE SEQUENCE [LARGE SCALE GENOMIC DNA]</scope>
    <source>
        <strain evidence="1 2">NBRC 108243</strain>
    </source>
</reference>
<dbReference type="Proteomes" id="UP000011666">
    <property type="component" value="Unassembled WGS sequence"/>
</dbReference>
<protein>
    <recommendedName>
        <fullName evidence="3">Lipoprotein</fullName>
    </recommendedName>
</protein>
<evidence type="ECO:0000313" key="2">
    <source>
        <dbReference type="Proteomes" id="UP000011666"/>
    </source>
</evidence>
<dbReference type="PROSITE" id="PS51257">
    <property type="entry name" value="PROKAR_LIPOPROTEIN"/>
    <property type="match status" value="1"/>
</dbReference>